<reference evidence="2" key="2">
    <citation type="journal article" date="2022" name="Microb. Genom.">
        <title>A chromosome-scale genome assembly of the tomato pathogen Cladosporium fulvum reveals a compartmentalized genome architecture and the presence of a dispensable chromosome.</title>
        <authorList>
            <person name="Zaccaron A.Z."/>
            <person name="Chen L.H."/>
            <person name="Samaras A."/>
            <person name="Stergiopoulos I."/>
        </authorList>
    </citation>
    <scope>NUCLEOTIDE SEQUENCE</scope>
    <source>
        <strain evidence="2">Race5_Kim</strain>
    </source>
</reference>
<accession>A0A9Q8L8M8</accession>
<feature type="region of interest" description="Disordered" evidence="1">
    <location>
        <begin position="122"/>
        <end position="469"/>
    </location>
</feature>
<feature type="compositionally biased region" description="Polar residues" evidence="1">
    <location>
        <begin position="44"/>
        <end position="66"/>
    </location>
</feature>
<feature type="compositionally biased region" description="Basic residues" evidence="1">
    <location>
        <begin position="81"/>
        <end position="99"/>
    </location>
</feature>
<feature type="region of interest" description="Disordered" evidence="1">
    <location>
        <begin position="505"/>
        <end position="805"/>
    </location>
</feature>
<dbReference type="GeneID" id="71981258"/>
<keyword evidence="3" id="KW-1185">Reference proteome</keyword>
<name>A0A9Q8L8M8_PASFU</name>
<dbReference type="RefSeq" id="XP_047757110.1">
    <property type="nucleotide sequence ID" value="XM_047900528.1"/>
</dbReference>
<evidence type="ECO:0000313" key="3">
    <source>
        <dbReference type="Proteomes" id="UP000756132"/>
    </source>
</evidence>
<sequence length="805" mass="87629">MPPKTRSSHERTDAPARQSKISSRRTTLIHRRMSPPKLKKRDSTLTQLGFYHSSSPAVETQWTIPATSDAEDEDEDYKEPRAKKRRKTSGSKPKPGGKKAKTDVSESQSTLTQNWRALGYVMDSYDTSDEEDLAMVDQGMQPPPSAQPKQARPLPRRRPAPNAGETQIQGDNMLGAYLDNDWSSESELESASKLSLTPSQLAHFAPSRDRESTRPTTADSKSTPKTPKRITKTEIPDSAETSSVPPSSRSVKPGPGCARSPLKERSTNVPSQRGISQDSQQATRRKVSFDQIQLDDANALKEPVGQWSAKLAFTPKRSQKGLSRSPQHQSMDSSPTLSQSTRRTSRENFSTAKKRTLERVSTIAESDESDVELADIEQPKFGVSSRQAGRTMHEDGNHSLSERSASENLTADLGQEVATLPLSGGLRAPAESLPSPGAHDSEMQTDSASTKRSAEESPSLSQDEVMLDSDTSVMQGTIYTGADVLTESAGLIILGSEDTLADKLAAANTRSEHPEGTDKAITIDDSEADEEFGEDGDYTEDDLDGSLNESNEHDDDDQEYTYNQTYDPVADALARDGARAWRTETQLQRDELEKANQETLTEESDEENEESNMGGNGIVVVPSSQDEEEIVPSSQDFADPGQKLAALGSPGRSAAGDIDDSGYASQEMLDEEVSKAPPQTMPPPWRPQQTILKLPRPSQVSTVVGDTLSQHSRPNSAQPWTEPSAPSSPPEVDAGLPEDPIERSPQKSYLQTLPSSPFPMPPGVLRRGRNDISETQSSGLMDFSLPPPPPLLLSSSRPQDGSSLR</sequence>
<feature type="compositionally biased region" description="Polar residues" evidence="1">
    <location>
        <begin position="320"/>
        <end position="351"/>
    </location>
</feature>
<feature type="region of interest" description="Disordered" evidence="1">
    <location>
        <begin position="1"/>
        <end position="110"/>
    </location>
</feature>
<evidence type="ECO:0000313" key="2">
    <source>
        <dbReference type="EMBL" id="UJO12744.1"/>
    </source>
</evidence>
<protein>
    <submittedName>
        <fullName evidence="2">Uncharacterized protein</fullName>
    </submittedName>
</protein>
<feature type="compositionally biased region" description="Basic and acidic residues" evidence="1">
    <location>
        <begin position="510"/>
        <end position="522"/>
    </location>
</feature>
<feature type="compositionally biased region" description="Acidic residues" evidence="1">
    <location>
        <begin position="365"/>
        <end position="375"/>
    </location>
</feature>
<feature type="compositionally biased region" description="Basic and acidic residues" evidence="1">
    <location>
        <begin position="573"/>
        <end position="596"/>
    </location>
</feature>
<dbReference type="EMBL" id="CP090163">
    <property type="protein sequence ID" value="UJO12744.1"/>
    <property type="molecule type" value="Genomic_DNA"/>
</dbReference>
<dbReference type="Proteomes" id="UP000756132">
    <property type="component" value="Chromosome 1"/>
</dbReference>
<evidence type="ECO:0000256" key="1">
    <source>
        <dbReference type="SAM" id="MobiDB-lite"/>
    </source>
</evidence>
<feature type="compositionally biased region" description="Basic residues" evidence="1">
    <location>
        <begin position="27"/>
        <end position="40"/>
    </location>
</feature>
<reference evidence="2" key="1">
    <citation type="submission" date="2021-12" db="EMBL/GenBank/DDBJ databases">
        <authorList>
            <person name="Zaccaron A."/>
            <person name="Stergiopoulos I."/>
        </authorList>
    </citation>
    <scope>NUCLEOTIDE SEQUENCE</scope>
    <source>
        <strain evidence="2">Race5_Kim</strain>
    </source>
</reference>
<feature type="compositionally biased region" description="Polar residues" evidence="1">
    <location>
        <begin position="267"/>
        <end position="282"/>
    </location>
</feature>
<gene>
    <name evidence="2" type="ORF">CLAFUR5_01380</name>
</gene>
<dbReference type="KEGG" id="ffu:CLAFUR5_01380"/>
<feature type="compositionally biased region" description="Acidic residues" evidence="1">
    <location>
        <begin position="524"/>
        <end position="544"/>
    </location>
</feature>
<dbReference type="AlphaFoldDB" id="A0A9Q8L8M8"/>
<feature type="compositionally biased region" description="Low complexity" evidence="1">
    <location>
        <begin position="242"/>
        <end position="256"/>
    </location>
</feature>
<feature type="compositionally biased region" description="Polar residues" evidence="1">
    <location>
        <begin position="698"/>
        <end position="725"/>
    </location>
</feature>
<proteinExistence type="predicted"/>
<feature type="compositionally biased region" description="Polar residues" evidence="1">
    <location>
        <begin position="214"/>
        <end position="225"/>
    </location>
</feature>
<feature type="compositionally biased region" description="Acidic residues" evidence="1">
    <location>
        <begin position="600"/>
        <end position="610"/>
    </location>
</feature>
<organism evidence="2 3">
    <name type="scientific">Passalora fulva</name>
    <name type="common">Tomato leaf mold</name>
    <name type="synonym">Cladosporium fulvum</name>
    <dbReference type="NCBI Taxonomy" id="5499"/>
    <lineage>
        <taxon>Eukaryota</taxon>
        <taxon>Fungi</taxon>
        <taxon>Dikarya</taxon>
        <taxon>Ascomycota</taxon>
        <taxon>Pezizomycotina</taxon>
        <taxon>Dothideomycetes</taxon>
        <taxon>Dothideomycetidae</taxon>
        <taxon>Mycosphaerellales</taxon>
        <taxon>Mycosphaerellaceae</taxon>
        <taxon>Fulvia</taxon>
    </lineage>
</organism>
<dbReference type="OrthoDB" id="3646068at2759"/>
<feature type="compositionally biased region" description="Polar residues" evidence="1">
    <location>
        <begin position="444"/>
        <end position="462"/>
    </location>
</feature>
<feature type="compositionally biased region" description="Basic and acidic residues" evidence="1">
    <location>
        <begin position="391"/>
        <end position="405"/>
    </location>
</feature>
<feature type="compositionally biased region" description="Polar residues" evidence="1">
    <location>
        <begin position="746"/>
        <end position="755"/>
    </location>
</feature>